<keyword evidence="2" id="KW-0732">Signal</keyword>
<dbReference type="PANTHER" id="PTHR12356">
    <property type="entry name" value="NUCLEAR MOVEMENT PROTEIN NUDC"/>
    <property type="match status" value="1"/>
</dbReference>
<dbReference type="OrthoDB" id="515366at2759"/>
<dbReference type="Gene3D" id="2.60.40.790">
    <property type="match status" value="1"/>
</dbReference>
<dbReference type="EMBL" id="VSRR010000231">
    <property type="protein sequence ID" value="MPC12705.1"/>
    <property type="molecule type" value="Genomic_DNA"/>
</dbReference>
<dbReference type="GO" id="GO:0051082">
    <property type="term" value="F:unfolded protein binding"/>
    <property type="evidence" value="ECO:0007669"/>
    <property type="project" value="TreeGrafter"/>
</dbReference>
<dbReference type="CDD" id="cd06467">
    <property type="entry name" value="p23_NUDC_like"/>
    <property type="match status" value="1"/>
</dbReference>
<dbReference type="GO" id="GO:0005737">
    <property type="term" value="C:cytoplasm"/>
    <property type="evidence" value="ECO:0007669"/>
    <property type="project" value="TreeGrafter"/>
</dbReference>
<sequence>MTLAVIMVVSGLDSLIATRPTRHHGPATPQTPITACVKGGQAVQGWQDQAVAILLVYLRAQRHLEVHVEVLVPEGTRSKAMQVEVRPSHIKVVVLGKLVFEGTLYGVVRADETVWTLEDKKLLHIAMSKADACTKENLWEGLLSDRFLADPFVLLEMRKKLDLEHFQMEVRGGLWLQGADHDALVQRVARHNLPVVEHAETEGLALCVHTQIRLKAEGVDGWDKGLDGVEWRAGHRCILRHMATPLGEHRVHRGDTVCWRLDLHEVVRLHEARRGHQEGGVGHTAGRGDDLATAAVQRLLGNHSVQDLELAVPDGLLTQRPLTGPPLEALHDGVPHGGQQVLVHLGRQCVVHQDVWPTMVWPKGPDGTGGQHVPVNSPRRRRSQEICTTSPSMSSARPRSRGSAIMVTLLRLLGVSAKHLREEVSTTVSQKLTTGSATLMSISEYILRRSCITQSRYSSPVPRMTCSPDSSTRLLSSGYDLFTLRRPSSILGSSEGFTGSTAILITDWVLNLSGRKMWSSLAGGRSVRVDVLTMGSSMPSISTQFPAGTAFTSMLYRPSDTHSRPTVSTRESSSSISVYFSPNTRTSWLARMVPEMTRPNTWKVVASSLGYCLVVCTTSGPSGSHCIIVRARSLSIGPV</sequence>
<gene>
    <name evidence="4" type="primary">NUDCD2</name>
    <name evidence="4" type="ORF">E2C01_005410</name>
</gene>
<feature type="signal peptide" evidence="2">
    <location>
        <begin position="1"/>
        <end position="17"/>
    </location>
</feature>
<evidence type="ECO:0000313" key="4">
    <source>
        <dbReference type="EMBL" id="MPC12705.1"/>
    </source>
</evidence>
<proteinExistence type="predicted"/>
<dbReference type="AlphaFoldDB" id="A0A5B7CTZ5"/>
<dbReference type="Gene3D" id="1.20.5.740">
    <property type="entry name" value="Single helix bin"/>
    <property type="match status" value="1"/>
</dbReference>
<evidence type="ECO:0000313" key="5">
    <source>
        <dbReference type="Proteomes" id="UP000324222"/>
    </source>
</evidence>
<feature type="domain" description="CS" evidence="3">
    <location>
        <begin position="52"/>
        <end position="143"/>
    </location>
</feature>
<evidence type="ECO:0000256" key="1">
    <source>
        <dbReference type="SAM" id="MobiDB-lite"/>
    </source>
</evidence>
<keyword evidence="5" id="KW-1185">Reference proteome</keyword>
<dbReference type="Pfam" id="PF04969">
    <property type="entry name" value="CS"/>
    <property type="match status" value="1"/>
</dbReference>
<dbReference type="PANTHER" id="PTHR12356:SF18">
    <property type="entry name" value="NUDC DOMAIN-CONTAINING PROTEIN 2"/>
    <property type="match status" value="1"/>
</dbReference>
<accession>A0A5B7CTZ5</accession>
<dbReference type="InterPro" id="IPR007052">
    <property type="entry name" value="CS_dom"/>
</dbReference>
<evidence type="ECO:0000259" key="3">
    <source>
        <dbReference type="PROSITE" id="PS51203"/>
    </source>
</evidence>
<dbReference type="PROSITE" id="PS51203">
    <property type="entry name" value="CS"/>
    <property type="match status" value="1"/>
</dbReference>
<dbReference type="GO" id="GO:0006457">
    <property type="term" value="P:protein folding"/>
    <property type="evidence" value="ECO:0007669"/>
    <property type="project" value="TreeGrafter"/>
</dbReference>
<organism evidence="4 5">
    <name type="scientific">Portunus trituberculatus</name>
    <name type="common">Swimming crab</name>
    <name type="synonym">Neptunus trituberculatus</name>
    <dbReference type="NCBI Taxonomy" id="210409"/>
    <lineage>
        <taxon>Eukaryota</taxon>
        <taxon>Metazoa</taxon>
        <taxon>Ecdysozoa</taxon>
        <taxon>Arthropoda</taxon>
        <taxon>Crustacea</taxon>
        <taxon>Multicrustacea</taxon>
        <taxon>Malacostraca</taxon>
        <taxon>Eumalacostraca</taxon>
        <taxon>Eucarida</taxon>
        <taxon>Decapoda</taxon>
        <taxon>Pleocyemata</taxon>
        <taxon>Brachyura</taxon>
        <taxon>Eubrachyura</taxon>
        <taxon>Portunoidea</taxon>
        <taxon>Portunidae</taxon>
        <taxon>Portuninae</taxon>
        <taxon>Portunus</taxon>
    </lineage>
</organism>
<evidence type="ECO:0000256" key="2">
    <source>
        <dbReference type="SAM" id="SignalP"/>
    </source>
</evidence>
<protein>
    <submittedName>
        <fullName evidence="4">NudC domain-containing protein 2</fullName>
    </submittedName>
</protein>
<dbReference type="InterPro" id="IPR008978">
    <property type="entry name" value="HSP20-like_chaperone"/>
</dbReference>
<dbReference type="InterPro" id="IPR037898">
    <property type="entry name" value="NudC_fam"/>
</dbReference>
<name>A0A5B7CTZ5_PORTR</name>
<reference evidence="4 5" key="1">
    <citation type="submission" date="2019-05" db="EMBL/GenBank/DDBJ databases">
        <title>Another draft genome of Portunus trituberculatus and its Hox gene families provides insights of decapod evolution.</title>
        <authorList>
            <person name="Jeong J.-H."/>
            <person name="Song I."/>
            <person name="Kim S."/>
            <person name="Choi T."/>
            <person name="Kim D."/>
            <person name="Ryu S."/>
            <person name="Kim W."/>
        </authorList>
    </citation>
    <scope>NUCLEOTIDE SEQUENCE [LARGE SCALE GENOMIC DNA]</scope>
    <source>
        <tissue evidence="4">Muscle</tissue>
    </source>
</reference>
<dbReference type="Proteomes" id="UP000324222">
    <property type="component" value="Unassembled WGS sequence"/>
</dbReference>
<feature type="region of interest" description="Disordered" evidence="1">
    <location>
        <begin position="361"/>
        <end position="400"/>
    </location>
</feature>
<dbReference type="SUPFAM" id="SSF49764">
    <property type="entry name" value="HSP20-like chaperones"/>
    <property type="match status" value="1"/>
</dbReference>
<comment type="caution">
    <text evidence="4">The sequence shown here is derived from an EMBL/GenBank/DDBJ whole genome shotgun (WGS) entry which is preliminary data.</text>
</comment>
<feature type="compositionally biased region" description="Low complexity" evidence="1">
    <location>
        <begin position="390"/>
        <end position="400"/>
    </location>
</feature>
<feature type="chain" id="PRO_5023074058" evidence="2">
    <location>
        <begin position="18"/>
        <end position="639"/>
    </location>
</feature>